<gene>
    <name evidence="2" type="ORF">DPMN_057846</name>
</gene>
<reference evidence="2" key="1">
    <citation type="journal article" date="2019" name="bioRxiv">
        <title>The Genome of the Zebra Mussel, Dreissena polymorpha: A Resource for Invasive Species Research.</title>
        <authorList>
            <person name="McCartney M.A."/>
            <person name="Auch B."/>
            <person name="Kono T."/>
            <person name="Mallez S."/>
            <person name="Zhang Y."/>
            <person name="Obille A."/>
            <person name="Becker A."/>
            <person name="Abrahante J.E."/>
            <person name="Garbe J."/>
            <person name="Badalamenti J.P."/>
            <person name="Herman A."/>
            <person name="Mangelson H."/>
            <person name="Liachko I."/>
            <person name="Sullivan S."/>
            <person name="Sone E.D."/>
            <person name="Koren S."/>
            <person name="Silverstein K.A.T."/>
            <person name="Beckman K.B."/>
            <person name="Gohl D.M."/>
        </authorList>
    </citation>
    <scope>NUCLEOTIDE SEQUENCE</scope>
    <source>
        <strain evidence="2">Duluth1</strain>
        <tissue evidence="2">Whole animal</tissue>
    </source>
</reference>
<protein>
    <submittedName>
        <fullName evidence="2">Uncharacterized protein</fullName>
    </submittedName>
</protein>
<proteinExistence type="predicted"/>
<name>A0A9D4C0V9_DREPO</name>
<feature type="region of interest" description="Disordered" evidence="1">
    <location>
        <begin position="71"/>
        <end position="110"/>
    </location>
</feature>
<keyword evidence="3" id="KW-1185">Reference proteome</keyword>
<reference evidence="2" key="2">
    <citation type="submission" date="2020-11" db="EMBL/GenBank/DDBJ databases">
        <authorList>
            <person name="McCartney M.A."/>
            <person name="Auch B."/>
            <person name="Kono T."/>
            <person name="Mallez S."/>
            <person name="Becker A."/>
            <person name="Gohl D.M."/>
            <person name="Silverstein K.A.T."/>
            <person name="Koren S."/>
            <person name="Bechman K.B."/>
            <person name="Herman A."/>
            <person name="Abrahante J.E."/>
            <person name="Garbe J."/>
        </authorList>
    </citation>
    <scope>NUCLEOTIDE SEQUENCE</scope>
    <source>
        <strain evidence="2">Duluth1</strain>
        <tissue evidence="2">Whole animal</tissue>
    </source>
</reference>
<feature type="compositionally biased region" description="Gly residues" evidence="1">
    <location>
        <begin position="74"/>
        <end position="88"/>
    </location>
</feature>
<dbReference type="AlphaFoldDB" id="A0A9D4C0V9"/>
<evidence type="ECO:0000313" key="2">
    <source>
        <dbReference type="EMBL" id="KAH3715140.1"/>
    </source>
</evidence>
<evidence type="ECO:0000313" key="3">
    <source>
        <dbReference type="Proteomes" id="UP000828390"/>
    </source>
</evidence>
<comment type="caution">
    <text evidence="2">The sequence shown here is derived from an EMBL/GenBank/DDBJ whole genome shotgun (WGS) entry which is preliminary data.</text>
</comment>
<dbReference type="Proteomes" id="UP000828390">
    <property type="component" value="Unassembled WGS sequence"/>
</dbReference>
<accession>A0A9D4C0V9</accession>
<evidence type="ECO:0000256" key="1">
    <source>
        <dbReference type="SAM" id="MobiDB-lite"/>
    </source>
</evidence>
<dbReference type="EMBL" id="JAIWYP010000013">
    <property type="protein sequence ID" value="KAH3715140.1"/>
    <property type="molecule type" value="Genomic_DNA"/>
</dbReference>
<sequence length="110" mass="12310">MNCMEEVELLEIRMIWKVQKMGQMKSYRKEDNREPMVPIQRTPFLLNMNLNRVQKEKRVKVMQRLVKKISNQGGACGVGPPSGGGHSSQGGARSAGHPLGGGHGPMRDRR</sequence>
<organism evidence="2 3">
    <name type="scientific">Dreissena polymorpha</name>
    <name type="common">Zebra mussel</name>
    <name type="synonym">Mytilus polymorpha</name>
    <dbReference type="NCBI Taxonomy" id="45954"/>
    <lineage>
        <taxon>Eukaryota</taxon>
        <taxon>Metazoa</taxon>
        <taxon>Spiralia</taxon>
        <taxon>Lophotrochozoa</taxon>
        <taxon>Mollusca</taxon>
        <taxon>Bivalvia</taxon>
        <taxon>Autobranchia</taxon>
        <taxon>Heteroconchia</taxon>
        <taxon>Euheterodonta</taxon>
        <taxon>Imparidentia</taxon>
        <taxon>Neoheterodontei</taxon>
        <taxon>Myida</taxon>
        <taxon>Dreissenoidea</taxon>
        <taxon>Dreissenidae</taxon>
        <taxon>Dreissena</taxon>
    </lineage>
</organism>